<dbReference type="Pfam" id="PF18759">
    <property type="entry name" value="Plavaka"/>
    <property type="match status" value="1"/>
</dbReference>
<evidence type="ECO:0000256" key="1">
    <source>
        <dbReference type="SAM" id="MobiDB-lite"/>
    </source>
</evidence>
<dbReference type="AlphaFoldDB" id="A0A8H3HVZ4"/>
<protein>
    <submittedName>
        <fullName evidence="2">Uncharacterized protein</fullName>
    </submittedName>
</protein>
<evidence type="ECO:0000313" key="2">
    <source>
        <dbReference type="EMBL" id="CAE7090132.1"/>
    </source>
</evidence>
<accession>A0A8H3HVZ4</accession>
<comment type="caution">
    <text evidence="2">The sequence shown here is derived from an EMBL/GenBank/DDBJ whole genome shotgun (WGS) entry which is preliminary data.</text>
</comment>
<feature type="region of interest" description="Disordered" evidence="1">
    <location>
        <begin position="627"/>
        <end position="698"/>
    </location>
</feature>
<organism evidence="2 3">
    <name type="scientific">Rhizoctonia solani</name>
    <dbReference type="NCBI Taxonomy" id="456999"/>
    <lineage>
        <taxon>Eukaryota</taxon>
        <taxon>Fungi</taxon>
        <taxon>Dikarya</taxon>
        <taxon>Basidiomycota</taxon>
        <taxon>Agaricomycotina</taxon>
        <taxon>Agaricomycetes</taxon>
        <taxon>Cantharellales</taxon>
        <taxon>Ceratobasidiaceae</taxon>
        <taxon>Rhizoctonia</taxon>
    </lineage>
</organism>
<gene>
    <name evidence="2" type="ORF">RDB_LOCUS31238</name>
</gene>
<reference evidence="2" key="1">
    <citation type="submission" date="2021-01" db="EMBL/GenBank/DDBJ databases">
        <authorList>
            <person name="Kaushik A."/>
        </authorList>
    </citation>
    <scope>NUCLEOTIDE SEQUENCE</scope>
    <source>
        <strain evidence="2">AG5</strain>
    </source>
</reference>
<dbReference type="EMBL" id="CAJNJQ010000630">
    <property type="protein sequence ID" value="CAE7090132.1"/>
    <property type="molecule type" value="Genomic_DNA"/>
</dbReference>
<sequence length="921" mass="104842">MNGLSFKRAKKLFRIVERKMALFGGPVWHEVEVTLDDAPADSHTLWYRDLEAVLDDLMGRPTLSGKMAYSPTIQHDYDDHTRRYGNVWTGKRWNYLQGKVPNGTTIGGVMIASDSTQLSTHSGNVSAHAVYVTLANIDKGLRSQTSQDAWVLVAYIPVSKFPATMVKHEGKSKDYRTKLVGLLNRRLLHRCLSIVTRPLRRTIPHQVVDPDGYIRRVVYKLMGYIADFEEQTRLAGIGSKSCPHCMANASNLGNAEDQPLRTSASILQAIEDVNKILADKYPEGRYDAMDFLKECKVFGLNGVDKPFWRLIPDGDICEILSPDLLHGFHKFFYDHIFEWNTLSLGESEMDARMRSQIRLTGDRSFPNGVSHLSQTTMKEHRDLQRVHMAVMAGAPIPDARRVTAATRSILDCIYLAQFTSHSDSSLEAYRRNHKQFHLQKQVWLDNKSRLGKDAMRREAMRKDGAEMEELVKNNMRNHFNIPKLHILRHLAEHIELKGTADNYSTEAMEHLHIDLVKNAYRASNRRNWKEQTTRWLTRREKLKDFASWMNWNGTDGPNIEDLRVLEEDWADEDGDNEADDETYDPEVEEIIDDLDAAIYADEEGNIPTTEDLLQQPGLESLWMEAEDMEDQEPDSGHEIEVHGPNMYVNPEQTGEEVASEPPGPSTLGKRKRESQNIAPTESRKRLRKPASPPTGLSSFQSVRLKPLITRISVQQAIDQYGTPDLLRELQQHPHVASLTNSPDEHTLIDIWPYIRVQPPPRPHAPSAGLQRVCVQPPNANTMSSLASSDSVMYLNGPGAPSDTTRVHDCSVGQLTLLFRLSPSVFNPNPPLLAYVHRFTRIPQQPDAETGMYLVKKDRRTNGRLFGRVIEARQIVRVCPLAPVIREAANRQITPKTSFAFYEAFYINKYHSHEIFEYLHVL</sequence>
<evidence type="ECO:0000313" key="3">
    <source>
        <dbReference type="Proteomes" id="UP000663827"/>
    </source>
</evidence>
<dbReference type="Proteomes" id="UP000663827">
    <property type="component" value="Unassembled WGS sequence"/>
</dbReference>
<proteinExistence type="predicted"/>
<name>A0A8H3HVZ4_9AGAM</name>
<dbReference type="InterPro" id="IPR041078">
    <property type="entry name" value="Plavaka"/>
</dbReference>